<dbReference type="RefSeq" id="WP_166846693.1">
    <property type="nucleotide sequence ID" value="NZ_JAAONY010000002.1"/>
</dbReference>
<evidence type="ECO:0000256" key="5">
    <source>
        <dbReference type="SAM" id="MobiDB-lite"/>
    </source>
</evidence>
<evidence type="ECO:0000256" key="2">
    <source>
        <dbReference type="ARBA" id="ARBA00023136"/>
    </source>
</evidence>
<sequence>MTLKRQSKAFIVAAISAGLLSACAGTGSQQDRNNTAIGAVSGAVIGALAGGQMDNDGNRDRGRIVGALVGAAAGAGIGKYMDNQEQAFRDELATERRNREIEVKRIKDDTIQLVLNNEVSFDYDSARIKPSFHSTLNKMSEVLSKYPETRITIVGHTDSTGSDSYNQNLSEKRASSVKSYIAQQGVNGYRVDTEGRGESQPRATNSTADGRSLNRRVEVFVVSTGT</sequence>
<dbReference type="Proteomes" id="UP000528457">
    <property type="component" value="Unassembled WGS sequence"/>
</dbReference>
<keyword evidence="2 4" id="KW-0472">Membrane</keyword>
<gene>
    <name evidence="8" type="ORF">HNR48_002406</name>
</gene>
<comment type="caution">
    <text evidence="8">The sequence shown here is derived from an EMBL/GenBank/DDBJ whole genome shotgun (WGS) entry which is preliminary data.</text>
</comment>
<evidence type="ECO:0000256" key="1">
    <source>
        <dbReference type="ARBA" id="ARBA00004442"/>
    </source>
</evidence>
<dbReference type="PROSITE" id="PS01068">
    <property type="entry name" value="OMPA_1"/>
    <property type="match status" value="1"/>
</dbReference>
<evidence type="ECO:0000256" key="6">
    <source>
        <dbReference type="SAM" id="SignalP"/>
    </source>
</evidence>
<dbReference type="InterPro" id="IPR006664">
    <property type="entry name" value="OMP_bac"/>
</dbReference>
<evidence type="ECO:0000313" key="9">
    <source>
        <dbReference type="Proteomes" id="UP000528457"/>
    </source>
</evidence>
<feature type="chain" id="PRO_5031272670" evidence="6">
    <location>
        <begin position="25"/>
        <end position="226"/>
    </location>
</feature>
<dbReference type="GO" id="GO:0009279">
    <property type="term" value="C:cell outer membrane"/>
    <property type="evidence" value="ECO:0007669"/>
    <property type="project" value="UniProtKB-SubCell"/>
</dbReference>
<keyword evidence="6" id="KW-0732">Signal</keyword>
<reference evidence="8 9" key="1">
    <citation type="submission" date="2020-08" db="EMBL/GenBank/DDBJ databases">
        <title>Genomic Encyclopedia of Type Strains, Phase IV (KMG-IV): sequencing the most valuable type-strain genomes for metagenomic binning, comparative biology and taxonomic classification.</title>
        <authorList>
            <person name="Goeker M."/>
        </authorList>
    </citation>
    <scope>NUCLEOTIDE SEQUENCE [LARGE SCALE GENOMIC DNA]</scope>
    <source>
        <strain evidence="8 9">DSM 22368</strain>
    </source>
</reference>
<dbReference type="PROSITE" id="PS51123">
    <property type="entry name" value="OMPA_2"/>
    <property type="match status" value="1"/>
</dbReference>
<accession>A0A7X0MVV6</accession>
<evidence type="ECO:0000259" key="7">
    <source>
        <dbReference type="PROSITE" id="PS51123"/>
    </source>
</evidence>
<evidence type="ECO:0000256" key="3">
    <source>
        <dbReference type="ARBA" id="ARBA00023237"/>
    </source>
</evidence>
<feature type="domain" description="OmpA-like" evidence="7">
    <location>
        <begin position="108"/>
        <end position="225"/>
    </location>
</feature>
<dbReference type="InterPro" id="IPR050330">
    <property type="entry name" value="Bact_OuterMem_StrucFunc"/>
</dbReference>
<organism evidence="8 9">
    <name type="scientific">Pseudoteredinibacter isoporae</name>
    <dbReference type="NCBI Taxonomy" id="570281"/>
    <lineage>
        <taxon>Bacteria</taxon>
        <taxon>Pseudomonadati</taxon>
        <taxon>Pseudomonadota</taxon>
        <taxon>Gammaproteobacteria</taxon>
        <taxon>Cellvibrionales</taxon>
        <taxon>Cellvibrionaceae</taxon>
        <taxon>Pseudoteredinibacter</taxon>
    </lineage>
</organism>
<dbReference type="SUPFAM" id="SSF103088">
    <property type="entry name" value="OmpA-like"/>
    <property type="match status" value="1"/>
</dbReference>
<dbReference type="InterPro" id="IPR027367">
    <property type="entry name" value="Gly-zipper_YMGG"/>
</dbReference>
<dbReference type="InterPro" id="IPR006690">
    <property type="entry name" value="OMPA-like_CS"/>
</dbReference>
<dbReference type="InterPro" id="IPR006665">
    <property type="entry name" value="OmpA-like"/>
</dbReference>
<dbReference type="CDD" id="cd07185">
    <property type="entry name" value="OmpA_C-like"/>
    <property type="match status" value="1"/>
</dbReference>
<dbReference type="PANTHER" id="PTHR30329:SF21">
    <property type="entry name" value="LIPOPROTEIN YIAD-RELATED"/>
    <property type="match status" value="1"/>
</dbReference>
<feature type="signal peptide" evidence="6">
    <location>
        <begin position="1"/>
        <end position="24"/>
    </location>
</feature>
<dbReference type="Pfam" id="PF00691">
    <property type="entry name" value="OmpA"/>
    <property type="match status" value="1"/>
</dbReference>
<dbReference type="PRINTS" id="PR01021">
    <property type="entry name" value="OMPADOMAIN"/>
</dbReference>
<dbReference type="InterPro" id="IPR036737">
    <property type="entry name" value="OmpA-like_sf"/>
</dbReference>
<dbReference type="FunCoup" id="A0A7X0MVV6">
    <property type="interactions" value="83"/>
</dbReference>
<dbReference type="PANTHER" id="PTHR30329">
    <property type="entry name" value="STATOR ELEMENT OF FLAGELLAR MOTOR COMPLEX"/>
    <property type="match status" value="1"/>
</dbReference>
<comment type="subcellular location">
    <subcellularLocation>
        <location evidence="1">Cell outer membrane</location>
    </subcellularLocation>
</comment>
<feature type="region of interest" description="Disordered" evidence="5">
    <location>
        <begin position="190"/>
        <end position="211"/>
    </location>
</feature>
<protein>
    <submittedName>
        <fullName evidence="8">Outer membrane protein OmpA-like peptidoglycan-associated protein</fullName>
    </submittedName>
</protein>
<dbReference type="Gene3D" id="3.30.1330.60">
    <property type="entry name" value="OmpA-like domain"/>
    <property type="match status" value="1"/>
</dbReference>
<dbReference type="Pfam" id="PF13441">
    <property type="entry name" value="Gly-zipper_YMGG"/>
    <property type="match status" value="1"/>
</dbReference>
<proteinExistence type="predicted"/>
<name>A0A7X0MVV6_9GAMM</name>
<dbReference type="PRINTS" id="PR01023">
    <property type="entry name" value="NAFLGMOTY"/>
</dbReference>
<dbReference type="PROSITE" id="PS51257">
    <property type="entry name" value="PROKAR_LIPOPROTEIN"/>
    <property type="match status" value="1"/>
</dbReference>
<dbReference type="InParanoid" id="A0A7X0MVV6"/>
<evidence type="ECO:0000313" key="8">
    <source>
        <dbReference type="EMBL" id="MBB6522121.1"/>
    </source>
</evidence>
<evidence type="ECO:0000256" key="4">
    <source>
        <dbReference type="PROSITE-ProRule" id="PRU00473"/>
    </source>
</evidence>
<keyword evidence="3" id="KW-0998">Cell outer membrane</keyword>
<keyword evidence="9" id="KW-1185">Reference proteome</keyword>
<dbReference type="AlphaFoldDB" id="A0A7X0MVV6"/>
<dbReference type="EMBL" id="JACHHT010000002">
    <property type="protein sequence ID" value="MBB6522121.1"/>
    <property type="molecule type" value="Genomic_DNA"/>
</dbReference>